<evidence type="ECO:0000313" key="3">
    <source>
        <dbReference type="EMBL" id="QPQ56142.1"/>
    </source>
</evidence>
<gene>
    <name evidence="3" type="ORF">IC614_06150</name>
</gene>
<dbReference type="KEGG" id="sflv:IC614_06150"/>
<dbReference type="SMART" id="SM00465">
    <property type="entry name" value="GIYc"/>
    <property type="match status" value="1"/>
</dbReference>
<dbReference type="EMBL" id="CP065592">
    <property type="protein sequence ID" value="QPQ56142.1"/>
    <property type="molecule type" value="Genomic_DNA"/>
</dbReference>
<dbReference type="Pfam" id="PF01541">
    <property type="entry name" value="GIY-YIG"/>
    <property type="match status" value="1"/>
</dbReference>
<feature type="domain" description="GIY-YIG" evidence="2">
    <location>
        <begin position="2"/>
        <end position="78"/>
    </location>
</feature>
<dbReference type="Gene3D" id="3.40.1440.10">
    <property type="entry name" value="GIY-YIG endonuclease"/>
    <property type="match status" value="1"/>
</dbReference>
<proteinExistence type="inferred from homology"/>
<dbReference type="PROSITE" id="PS50164">
    <property type="entry name" value="GIY_YIG"/>
    <property type="match status" value="1"/>
</dbReference>
<comment type="similarity">
    <text evidence="1">Belongs to the UPF0213 family.</text>
</comment>
<name>A0A7T2GLR3_9SPHN</name>
<dbReference type="Proteomes" id="UP000594873">
    <property type="component" value="Chromosome"/>
</dbReference>
<dbReference type="SUPFAM" id="SSF82771">
    <property type="entry name" value="GIY-YIG endonuclease"/>
    <property type="match status" value="1"/>
</dbReference>
<reference evidence="3 4" key="1">
    <citation type="submission" date="2020-11" db="EMBL/GenBank/DDBJ databases">
        <title>Genome seq and assembly of Sphingosinicella sp.</title>
        <authorList>
            <person name="Chhetri G."/>
        </authorList>
    </citation>
    <scope>NUCLEOTIDE SEQUENCE [LARGE SCALE GENOMIC DNA]</scope>
    <source>
        <strain evidence="3 4">UDD2</strain>
    </source>
</reference>
<dbReference type="PANTHER" id="PTHR34477:SF5">
    <property type="entry name" value="BSL5627 PROTEIN"/>
    <property type="match status" value="1"/>
</dbReference>
<dbReference type="InterPro" id="IPR000305">
    <property type="entry name" value="GIY-YIG_endonuc"/>
</dbReference>
<dbReference type="InterPro" id="IPR050190">
    <property type="entry name" value="UPF0213_domain"/>
</dbReference>
<organism evidence="3 4">
    <name type="scientific">Allosphingosinicella flava</name>
    <dbReference type="NCBI Taxonomy" id="2771430"/>
    <lineage>
        <taxon>Bacteria</taxon>
        <taxon>Pseudomonadati</taxon>
        <taxon>Pseudomonadota</taxon>
        <taxon>Alphaproteobacteria</taxon>
        <taxon>Sphingomonadales</taxon>
        <taxon>Sphingomonadaceae</taxon>
        <taxon>Allosphingosinicella</taxon>
    </lineage>
</organism>
<dbReference type="InterPro" id="IPR035901">
    <property type="entry name" value="GIY-YIG_endonuc_sf"/>
</dbReference>
<sequence length="96" mass="11374">MHGGWTYIMTNRARGVLYIGVTSDLAARVFQHRNGEGSDFCCRYRLARLVLAERHERIEDAIVREKLLKTWQRAWKIELVEKANPGWRDLFEDINR</sequence>
<dbReference type="PANTHER" id="PTHR34477">
    <property type="entry name" value="UPF0213 PROTEIN YHBQ"/>
    <property type="match status" value="1"/>
</dbReference>
<evidence type="ECO:0000256" key="1">
    <source>
        <dbReference type="ARBA" id="ARBA00007435"/>
    </source>
</evidence>
<dbReference type="AlphaFoldDB" id="A0A7T2GLR3"/>
<dbReference type="CDD" id="cd10448">
    <property type="entry name" value="GIY-YIG_unchar_3"/>
    <property type="match status" value="1"/>
</dbReference>
<evidence type="ECO:0000259" key="2">
    <source>
        <dbReference type="PROSITE" id="PS50164"/>
    </source>
</evidence>
<protein>
    <submittedName>
        <fullName evidence="3">GIY-YIG nuclease family protein</fullName>
    </submittedName>
</protein>
<dbReference type="RefSeq" id="WP_200973002.1">
    <property type="nucleotide sequence ID" value="NZ_CP065592.1"/>
</dbReference>
<evidence type="ECO:0000313" key="4">
    <source>
        <dbReference type="Proteomes" id="UP000594873"/>
    </source>
</evidence>
<keyword evidence="4" id="KW-1185">Reference proteome</keyword>
<accession>A0A7T2GLR3</accession>